<feature type="transmembrane region" description="Helical" evidence="1">
    <location>
        <begin position="63"/>
        <end position="83"/>
    </location>
</feature>
<dbReference type="EMBL" id="DWWU01000034">
    <property type="protein sequence ID" value="HJC15764.1"/>
    <property type="molecule type" value="Genomic_DNA"/>
</dbReference>
<evidence type="ECO:0000313" key="3">
    <source>
        <dbReference type="Proteomes" id="UP000823849"/>
    </source>
</evidence>
<name>A0A9D2SNJ1_9FIRM</name>
<keyword evidence="1" id="KW-1133">Transmembrane helix</keyword>
<feature type="transmembrane region" description="Helical" evidence="1">
    <location>
        <begin position="95"/>
        <end position="115"/>
    </location>
</feature>
<protein>
    <submittedName>
        <fullName evidence="2">DMT family transporter</fullName>
    </submittedName>
</protein>
<dbReference type="Proteomes" id="UP000823849">
    <property type="component" value="Unassembled WGS sequence"/>
</dbReference>
<comment type="caution">
    <text evidence="2">The sequence shown here is derived from an EMBL/GenBank/DDBJ whole genome shotgun (WGS) entry which is preliminary data.</text>
</comment>
<evidence type="ECO:0000313" key="2">
    <source>
        <dbReference type="EMBL" id="HJC15764.1"/>
    </source>
</evidence>
<accession>A0A9D2SNJ1</accession>
<dbReference type="Pfam" id="PF04657">
    <property type="entry name" value="DMT_YdcZ"/>
    <property type="match status" value="1"/>
</dbReference>
<dbReference type="AlphaFoldDB" id="A0A9D2SNJ1"/>
<proteinExistence type="predicted"/>
<feature type="transmembrane region" description="Helical" evidence="1">
    <location>
        <begin position="31"/>
        <end position="51"/>
    </location>
</feature>
<gene>
    <name evidence="2" type="ORF">H9705_08065</name>
</gene>
<sequence>MTGIIIALVSGILMSVQGVFNTQVTRQTSLWVSAGWVQLTALAVCIAAWIFTGRQELTALFQVTPRYVLLGGVIGAAITVTVIQSMNSLGPAQSALLIVIAQLIAAWLIELFGLFGMEKTSFEWRKLIGMAVAIAGIILFKWEK</sequence>
<reference evidence="2" key="1">
    <citation type="journal article" date="2021" name="PeerJ">
        <title>Extensive microbial diversity within the chicken gut microbiome revealed by metagenomics and culture.</title>
        <authorList>
            <person name="Gilroy R."/>
            <person name="Ravi A."/>
            <person name="Getino M."/>
            <person name="Pursley I."/>
            <person name="Horton D.L."/>
            <person name="Alikhan N.F."/>
            <person name="Baker D."/>
            <person name="Gharbi K."/>
            <person name="Hall N."/>
            <person name="Watson M."/>
            <person name="Adriaenssens E.M."/>
            <person name="Foster-Nyarko E."/>
            <person name="Jarju S."/>
            <person name="Secka A."/>
            <person name="Antonio M."/>
            <person name="Oren A."/>
            <person name="Chaudhuri R.R."/>
            <person name="La Ragione R."/>
            <person name="Hildebrand F."/>
            <person name="Pallen M.J."/>
        </authorList>
    </citation>
    <scope>NUCLEOTIDE SEQUENCE</scope>
    <source>
        <strain evidence="2">CHK185-5351</strain>
    </source>
</reference>
<dbReference type="GO" id="GO:0005886">
    <property type="term" value="C:plasma membrane"/>
    <property type="evidence" value="ECO:0007669"/>
    <property type="project" value="TreeGrafter"/>
</dbReference>
<evidence type="ECO:0000256" key="1">
    <source>
        <dbReference type="SAM" id="Phobius"/>
    </source>
</evidence>
<dbReference type="PANTHER" id="PTHR34821:SF2">
    <property type="entry name" value="INNER MEMBRANE PROTEIN YDCZ"/>
    <property type="match status" value="1"/>
</dbReference>
<organism evidence="2 3">
    <name type="scientific">Candidatus Fusicatenibacter intestinigallinarum</name>
    <dbReference type="NCBI Taxonomy" id="2838598"/>
    <lineage>
        <taxon>Bacteria</taxon>
        <taxon>Bacillati</taxon>
        <taxon>Bacillota</taxon>
        <taxon>Clostridia</taxon>
        <taxon>Lachnospirales</taxon>
        <taxon>Lachnospiraceae</taxon>
        <taxon>Fusicatenibacter</taxon>
    </lineage>
</organism>
<keyword evidence="1" id="KW-0472">Membrane</keyword>
<dbReference type="PANTHER" id="PTHR34821">
    <property type="entry name" value="INNER MEMBRANE PROTEIN YDCZ"/>
    <property type="match status" value="1"/>
</dbReference>
<reference evidence="2" key="2">
    <citation type="submission" date="2021-04" db="EMBL/GenBank/DDBJ databases">
        <authorList>
            <person name="Gilroy R."/>
        </authorList>
    </citation>
    <scope>NUCLEOTIDE SEQUENCE</scope>
    <source>
        <strain evidence="2">CHK185-5351</strain>
    </source>
</reference>
<feature type="transmembrane region" description="Helical" evidence="1">
    <location>
        <begin position="127"/>
        <end position="142"/>
    </location>
</feature>
<dbReference type="InterPro" id="IPR006750">
    <property type="entry name" value="YdcZ"/>
</dbReference>
<keyword evidence="1" id="KW-0812">Transmembrane</keyword>